<dbReference type="InterPro" id="IPR052384">
    <property type="entry name" value="TMTC_O-mannosyltransferase"/>
</dbReference>
<gene>
    <name evidence="1" type="ORF">AGLY_006441</name>
</gene>
<dbReference type="PANTHER" id="PTHR44216">
    <property type="entry name" value="PROTEIN O-MANNOSYL-TRANSFERASE TMTC2"/>
    <property type="match status" value="1"/>
</dbReference>
<reference evidence="1 2" key="1">
    <citation type="submission" date="2019-08" db="EMBL/GenBank/DDBJ databases">
        <title>The genome of the soybean aphid Biotype 1, its phylome, world population structure and adaptation to the North American continent.</title>
        <authorList>
            <person name="Giordano R."/>
            <person name="Donthu R.K."/>
            <person name="Hernandez A.G."/>
            <person name="Wright C.L."/>
            <person name="Zimin A.V."/>
        </authorList>
    </citation>
    <scope>NUCLEOTIDE SEQUENCE [LARGE SCALE GENOMIC DNA]</scope>
    <source>
        <tissue evidence="1">Whole aphids</tissue>
    </source>
</reference>
<protein>
    <submittedName>
        <fullName evidence="1">Uncharacterized protein</fullName>
    </submittedName>
</protein>
<evidence type="ECO:0000313" key="2">
    <source>
        <dbReference type="Proteomes" id="UP000475862"/>
    </source>
</evidence>
<dbReference type="OrthoDB" id="1658288at2759"/>
<comment type="caution">
    <text evidence="1">The sequence shown here is derived from an EMBL/GenBank/DDBJ whole genome shotgun (WGS) entry which is preliminary data.</text>
</comment>
<dbReference type="GO" id="GO:0000030">
    <property type="term" value="F:mannosyltransferase activity"/>
    <property type="evidence" value="ECO:0007669"/>
    <property type="project" value="TreeGrafter"/>
</dbReference>
<dbReference type="Proteomes" id="UP000475862">
    <property type="component" value="Unassembled WGS sequence"/>
</dbReference>
<dbReference type="EMBL" id="VYZN01000018">
    <property type="protein sequence ID" value="KAE9537418.1"/>
    <property type="molecule type" value="Genomic_DNA"/>
</dbReference>
<dbReference type="PANTHER" id="PTHR44216:SF3">
    <property type="entry name" value="PROTEIN O-MANNOSYL-TRANSFERASE TMTC2"/>
    <property type="match status" value="1"/>
</dbReference>
<sequence>MGIELSADMCGGSGNSPSVGRASIVVGYFFRSTVTAHAATDGFVGTLAVWRADASVLAGKSYSLLLGSRCRNAVRIVPPIPSRLRGGGGSGVGRRGRPKNGWPEVAVAVYVSVAVAVTMCYWNGLRGDFVHDDIPAVAMNADVLGTGPLFRVATNDFWGTPLSDPNSHKSYRPLTTLTFRCAPS</sequence>
<evidence type="ECO:0000313" key="1">
    <source>
        <dbReference type="EMBL" id="KAE9537418.1"/>
    </source>
</evidence>
<name>A0A6G0TSC0_APHGL</name>
<dbReference type="GO" id="GO:0035269">
    <property type="term" value="P:protein O-linked glycosylation via mannose"/>
    <property type="evidence" value="ECO:0007669"/>
    <property type="project" value="TreeGrafter"/>
</dbReference>
<keyword evidence="2" id="KW-1185">Reference proteome</keyword>
<proteinExistence type="predicted"/>
<accession>A0A6G0TSC0</accession>
<dbReference type="GO" id="GO:0005789">
    <property type="term" value="C:endoplasmic reticulum membrane"/>
    <property type="evidence" value="ECO:0007669"/>
    <property type="project" value="TreeGrafter"/>
</dbReference>
<organism evidence="1 2">
    <name type="scientific">Aphis glycines</name>
    <name type="common">Soybean aphid</name>
    <dbReference type="NCBI Taxonomy" id="307491"/>
    <lineage>
        <taxon>Eukaryota</taxon>
        <taxon>Metazoa</taxon>
        <taxon>Ecdysozoa</taxon>
        <taxon>Arthropoda</taxon>
        <taxon>Hexapoda</taxon>
        <taxon>Insecta</taxon>
        <taxon>Pterygota</taxon>
        <taxon>Neoptera</taxon>
        <taxon>Paraneoptera</taxon>
        <taxon>Hemiptera</taxon>
        <taxon>Sternorrhyncha</taxon>
        <taxon>Aphidomorpha</taxon>
        <taxon>Aphidoidea</taxon>
        <taxon>Aphididae</taxon>
        <taxon>Aphidini</taxon>
        <taxon>Aphis</taxon>
        <taxon>Aphis</taxon>
    </lineage>
</organism>
<dbReference type="AlphaFoldDB" id="A0A6G0TSC0"/>